<protein>
    <submittedName>
        <fullName evidence="1">Glycerol-3-phosphate dehydrogenase sdp6, mitochondrial</fullName>
    </submittedName>
</protein>
<dbReference type="EMBL" id="JAKUCV010002058">
    <property type="protein sequence ID" value="KAJ4844075.1"/>
    <property type="molecule type" value="Genomic_DNA"/>
</dbReference>
<dbReference type="Proteomes" id="UP001141552">
    <property type="component" value="Unassembled WGS sequence"/>
</dbReference>
<reference evidence="1" key="1">
    <citation type="submission" date="2022-02" db="EMBL/GenBank/DDBJ databases">
        <authorList>
            <person name="Henning P.M."/>
            <person name="McCubbin A.G."/>
            <person name="Shore J.S."/>
        </authorList>
    </citation>
    <scope>NUCLEOTIDE SEQUENCE</scope>
    <source>
        <strain evidence="1">F60SS</strain>
        <tissue evidence="1">Leaves</tissue>
    </source>
</reference>
<sequence length="122" mass="13565">MRETASQKRVYQAVAKPILVSSSCAPVFPRCNLLTVLYVHIVFDFSMAEDAVDAVIKSGKLTPANWSLAHNLRLLGADGWEPSPFTVFAQKYVRMKRTYGGKVVPGVMDTATAKHLCIWYES</sequence>
<gene>
    <name evidence="1" type="primary">SDP6_2</name>
    <name evidence="1" type="ORF">Tsubulata_044712</name>
</gene>
<dbReference type="OrthoDB" id="1930997at2759"/>
<evidence type="ECO:0000313" key="1">
    <source>
        <dbReference type="EMBL" id="KAJ4844075.1"/>
    </source>
</evidence>
<reference evidence="1" key="2">
    <citation type="journal article" date="2023" name="Plants (Basel)">
        <title>Annotation of the Turnera subulata (Passifloraceae) Draft Genome Reveals the S-Locus Evolved after the Divergence of Turneroideae from Passifloroideae in a Stepwise Manner.</title>
        <authorList>
            <person name="Henning P.M."/>
            <person name="Roalson E.H."/>
            <person name="Mir W."/>
            <person name="McCubbin A.G."/>
            <person name="Shore J.S."/>
        </authorList>
    </citation>
    <scope>NUCLEOTIDE SEQUENCE</scope>
    <source>
        <strain evidence="1">F60SS</strain>
    </source>
</reference>
<keyword evidence="2" id="KW-1185">Reference proteome</keyword>
<comment type="caution">
    <text evidence="1">The sequence shown here is derived from an EMBL/GenBank/DDBJ whole genome shotgun (WGS) entry which is preliminary data.</text>
</comment>
<accession>A0A9Q0G614</accession>
<proteinExistence type="predicted"/>
<name>A0A9Q0G614_9ROSI</name>
<evidence type="ECO:0000313" key="2">
    <source>
        <dbReference type="Proteomes" id="UP001141552"/>
    </source>
</evidence>
<dbReference type="AlphaFoldDB" id="A0A9Q0G614"/>
<organism evidence="1 2">
    <name type="scientific">Turnera subulata</name>
    <dbReference type="NCBI Taxonomy" id="218843"/>
    <lineage>
        <taxon>Eukaryota</taxon>
        <taxon>Viridiplantae</taxon>
        <taxon>Streptophyta</taxon>
        <taxon>Embryophyta</taxon>
        <taxon>Tracheophyta</taxon>
        <taxon>Spermatophyta</taxon>
        <taxon>Magnoliopsida</taxon>
        <taxon>eudicotyledons</taxon>
        <taxon>Gunneridae</taxon>
        <taxon>Pentapetalae</taxon>
        <taxon>rosids</taxon>
        <taxon>fabids</taxon>
        <taxon>Malpighiales</taxon>
        <taxon>Passifloraceae</taxon>
        <taxon>Turnera</taxon>
    </lineage>
</organism>